<dbReference type="PROSITE" id="PS50206">
    <property type="entry name" value="RHODANESE_3"/>
    <property type="match status" value="1"/>
</dbReference>
<proteinExistence type="inferred from homology"/>
<evidence type="ECO:0000256" key="1">
    <source>
        <dbReference type="ARBA" id="ARBA00011065"/>
    </source>
</evidence>
<name>A0AAY4ECD2_9TELE</name>
<gene>
    <name evidence="10" type="primary">cdc25d</name>
</gene>
<accession>A0AAY4ECD2</accession>
<keyword evidence="5" id="KW-0378">Hydrolase</keyword>
<comment type="similarity">
    <text evidence="1">Belongs to the MPI phosphatase family.</text>
</comment>
<evidence type="ECO:0000256" key="4">
    <source>
        <dbReference type="ARBA" id="ARBA00022776"/>
    </source>
</evidence>
<dbReference type="SUPFAM" id="SSF52821">
    <property type="entry name" value="Rhodanese/Cell cycle control phosphatase"/>
    <property type="match status" value="1"/>
</dbReference>
<feature type="compositionally biased region" description="Polar residues" evidence="8">
    <location>
        <begin position="48"/>
        <end position="62"/>
    </location>
</feature>
<feature type="region of interest" description="Disordered" evidence="8">
    <location>
        <begin position="34"/>
        <end position="74"/>
    </location>
</feature>
<dbReference type="Pfam" id="PF00581">
    <property type="entry name" value="Rhodanese"/>
    <property type="match status" value="1"/>
</dbReference>
<dbReference type="Gene3D" id="3.40.250.10">
    <property type="entry name" value="Rhodanese-like domain"/>
    <property type="match status" value="1"/>
</dbReference>
<reference evidence="10" key="3">
    <citation type="submission" date="2025-09" db="UniProtKB">
        <authorList>
            <consortium name="Ensembl"/>
        </authorList>
    </citation>
    <scope>IDENTIFICATION</scope>
</reference>
<evidence type="ECO:0000256" key="2">
    <source>
        <dbReference type="ARBA" id="ARBA00013064"/>
    </source>
</evidence>
<dbReference type="GO" id="GO:0000086">
    <property type="term" value="P:G2/M transition of mitotic cell cycle"/>
    <property type="evidence" value="ECO:0007669"/>
    <property type="project" value="TreeGrafter"/>
</dbReference>
<dbReference type="AlphaFoldDB" id="A0AAY4ECD2"/>
<keyword evidence="6" id="KW-0904">Protein phosphatase</keyword>
<evidence type="ECO:0000256" key="7">
    <source>
        <dbReference type="ARBA" id="ARBA00023306"/>
    </source>
</evidence>
<sequence>MDVVGGDLPLGTGSSPLSDLSLCLRALRCQDDCGTNTSPPRSPPTPQEVATPTGSAQKYSKCSTRRKYEGLPSPGCSDPKLLRLRVKLASRFVTTESPQSAVEPAAAPSDEGRDCLQWSPLEGAPGQVAKGPLLEMSLLSLGRVRSIHAPKHLLYPEPADEECILIGDYSKKHLLPIAGMHHLGLHCVLAQTVASLITGKFSAAVEDFLIVDCRYPYEYQGGHIKGAVNLHTEAQLHRAFHHGLSHSQLSPTTGPKLSLSGDTTVLGMRRLSHGDESQSNSSPDIPAESSPRKLVVFHCEFSSERGPRLCRYLRELDRKVNAGRYPLLYHPEIYLLQGGYKQFYNSFPELCEPHGYVPMRHKEFREQLHRFHQKKRSRQCRRVLFK</sequence>
<dbReference type="EC" id="3.1.3.48" evidence="2"/>
<dbReference type="InterPro" id="IPR001763">
    <property type="entry name" value="Rhodanese-like_dom"/>
</dbReference>
<dbReference type="PANTHER" id="PTHR10828:SF17">
    <property type="entry name" value="PROTEIN-TYROSINE-PHOSPHATASE"/>
    <property type="match status" value="1"/>
</dbReference>
<dbReference type="SMART" id="SM00450">
    <property type="entry name" value="RHOD"/>
    <property type="match status" value="1"/>
</dbReference>
<dbReference type="GO" id="GO:0051301">
    <property type="term" value="P:cell division"/>
    <property type="evidence" value="ECO:0007669"/>
    <property type="project" value="UniProtKB-KW"/>
</dbReference>
<feature type="domain" description="Rhodanese" evidence="9">
    <location>
        <begin position="204"/>
        <end position="352"/>
    </location>
</feature>
<evidence type="ECO:0000256" key="8">
    <source>
        <dbReference type="SAM" id="MobiDB-lite"/>
    </source>
</evidence>
<evidence type="ECO:0000313" key="11">
    <source>
        <dbReference type="Proteomes" id="UP000694580"/>
    </source>
</evidence>
<evidence type="ECO:0000256" key="3">
    <source>
        <dbReference type="ARBA" id="ARBA00022618"/>
    </source>
</evidence>
<evidence type="ECO:0000313" key="10">
    <source>
        <dbReference type="Ensembl" id="ENSDCDP00010055243.1"/>
    </source>
</evidence>
<dbReference type="PANTHER" id="PTHR10828">
    <property type="entry name" value="M-PHASE INDUCER PHOSPHATASE DUAL SPECIFICITY PHOSPHATASE CDC25"/>
    <property type="match status" value="1"/>
</dbReference>
<reference evidence="10" key="2">
    <citation type="submission" date="2025-08" db="UniProtKB">
        <authorList>
            <consortium name="Ensembl"/>
        </authorList>
    </citation>
    <scope>IDENTIFICATION</scope>
</reference>
<keyword evidence="7" id="KW-0131">Cell cycle</keyword>
<keyword evidence="3" id="KW-0132">Cell division</keyword>
<dbReference type="GeneTree" id="ENSGT00940000166659"/>
<dbReference type="InterPro" id="IPR036873">
    <property type="entry name" value="Rhodanese-like_dom_sf"/>
</dbReference>
<dbReference type="GO" id="GO:0110032">
    <property type="term" value="P:positive regulation of G2/MI transition of meiotic cell cycle"/>
    <property type="evidence" value="ECO:0007669"/>
    <property type="project" value="TreeGrafter"/>
</dbReference>
<keyword evidence="4" id="KW-0498">Mitosis</keyword>
<dbReference type="GO" id="GO:0004725">
    <property type="term" value="F:protein tyrosine phosphatase activity"/>
    <property type="evidence" value="ECO:0007669"/>
    <property type="project" value="UniProtKB-EC"/>
</dbReference>
<evidence type="ECO:0000259" key="9">
    <source>
        <dbReference type="PROSITE" id="PS50206"/>
    </source>
</evidence>
<dbReference type="InterPro" id="IPR000751">
    <property type="entry name" value="MPI_Phosphatase"/>
</dbReference>
<keyword evidence="11" id="KW-1185">Reference proteome</keyword>
<reference evidence="10 11" key="1">
    <citation type="submission" date="2020-06" db="EMBL/GenBank/DDBJ databases">
        <authorList>
            <consortium name="Wellcome Sanger Institute Data Sharing"/>
        </authorList>
    </citation>
    <scope>NUCLEOTIDE SEQUENCE [LARGE SCALE GENOMIC DNA]</scope>
</reference>
<evidence type="ECO:0000256" key="6">
    <source>
        <dbReference type="ARBA" id="ARBA00022912"/>
    </source>
</evidence>
<organism evidence="10 11">
    <name type="scientific">Denticeps clupeoides</name>
    <name type="common">denticle herring</name>
    <dbReference type="NCBI Taxonomy" id="299321"/>
    <lineage>
        <taxon>Eukaryota</taxon>
        <taxon>Metazoa</taxon>
        <taxon>Chordata</taxon>
        <taxon>Craniata</taxon>
        <taxon>Vertebrata</taxon>
        <taxon>Euteleostomi</taxon>
        <taxon>Actinopterygii</taxon>
        <taxon>Neopterygii</taxon>
        <taxon>Teleostei</taxon>
        <taxon>Clupei</taxon>
        <taxon>Clupeiformes</taxon>
        <taxon>Denticipitoidei</taxon>
        <taxon>Denticipitidae</taxon>
        <taxon>Denticeps</taxon>
    </lineage>
</organism>
<dbReference type="Ensembl" id="ENSDCDT00010065839.1">
    <property type="protein sequence ID" value="ENSDCDP00010055243.1"/>
    <property type="gene ID" value="ENSDCDG00010031732.1"/>
</dbReference>
<dbReference type="GO" id="GO:0005634">
    <property type="term" value="C:nucleus"/>
    <property type="evidence" value="ECO:0007669"/>
    <property type="project" value="TreeGrafter"/>
</dbReference>
<dbReference type="GO" id="GO:0005737">
    <property type="term" value="C:cytoplasm"/>
    <property type="evidence" value="ECO:0007669"/>
    <property type="project" value="TreeGrafter"/>
</dbReference>
<evidence type="ECO:0000256" key="5">
    <source>
        <dbReference type="ARBA" id="ARBA00022801"/>
    </source>
</evidence>
<protein>
    <recommendedName>
        <fullName evidence="2">protein-tyrosine-phosphatase</fullName>
        <ecNumber evidence="2">3.1.3.48</ecNumber>
    </recommendedName>
</protein>
<dbReference type="PRINTS" id="PR00716">
    <property type="entry name" value="MPIPHPHTASE"/>
</dbReference>
<dbReference type="Proteomes" id="UP000694580">
    <property type="component" value="Chromosome 3"/>
</dbReference>
<dbReference type="GO" id="GO:0010971">
    <property type="term" value="P:positive regulation of G2/M transition of mitotic cell cycle"/>
    <property type="evidence" value="ECO:0007669"/>
    <property type="project" value="TreeGrafter"/>
</dbReference>